<keyword evidence="1" id="KW-1133">Transmembrane helix</keyword>
<protein>
    <recommendedName>
        <fullName evidence="5">VPLPA-CTERM sorting domain-containing protein</fullName>
    </recommendedName>
</protein>
<reference evidence="3 4" key="1">
    <citation type="submission" date="2022-03" db="EMBL/GenBank/DDBJ databases">
        <authorList>
            <person name="He Y."/>
        </authorList>
    </citation>
    <scope>NUCLEOTIDE SEQUENCE [LARGE SCALE GENOMIC DNA]</scope>
    <source>
        <strain evidence="3 4">TK19116</strain>
    </source>
</reference>
<comment type="caution">
    <text evidence="3">The sequence shown here is derived from an EMBL/GenBank/DDBJ whole genome shotgun (WGS) entry which is preliminary data.</text>
</comment>
<dbReference type="EMBL" id="JAKZEU010000005">
    <property type="protein sequence ID" value="MCQ0971750.1"/>
    <property type="molecule type" value="Genomic_DNA"/>
</dbReference>
<feature type="chain" id="PRO_5046231538" description="VPLPA-CTERM sorting domain-containing protein" evidence="2">
    <location>
        <begin position="23"/>
        <end position="211"/>
    </location>
</feature>
<keyword evidence="1" id="KW-0812">Transmembrane</keyword>
<evidence type="ECO:0000313" key="3">
    <source>
        <dbReference type="EMBL" id="MCQ0971750.1"/>
    </source>
</evidence>
<proteinExistence type="predicted"/>
<keyword evidence="4" id="KW-1185">Reference proteome</keyword>
<evidence type="ECO:0000256" key="1">
    <source>
        <dbReference type="SAM" id="Phobius"/>
    </source>
</evidence>
<name>A0ABT1MTW9_9RHOB</name>
<keyword evidence="1" id="KW-0472">Membrane</keyword>
<sequence length="211" mass="21915">MKLSAWAAVAVVASLSATTANSATFDVTLGAFGWLRFDAHDSDADGRITDQEVSAFEAYLSFGTPFSSSWQQFGSTALGWLDIGLSGTVLGNALDRVAFDIPGSAHRCFNMQGVQRDFLTPAGRVEIGGGAIHGTYSQPSYQELNDPAYCDGTSLGAISRQNFGDSFGSATMTATGLAAPSPTPVPLPGTLALMSGAILGVGAIGRRRRRG</sequence>
<feature type="signal peptide" evidence="2">
    <location>
        <begin position="1"/>
        <end position="22"/>
    </location>
</feature>
<evidence type="ECO:0000313" key="4">
    <source>
        <dbReference type="Proteomes" id="UP001203945"/>
    </source>
</evidence>
<dbReference type="RefSeq" id="WP_255330750.1">
    <property type="nucleotide sequence ID" value="NZ_JAKZEU010000005.1"/>
</dbReference>
<dbReference type="Proteomes" id="UP001203945">
    <property type="component" value="Unassembled WGS sequence"/>
</dbReference>
<accession>A0ABT1MTW9</accession>
<keyword evidence="2" id="KW-0732">Signal</keyword>
<gene>
    <name evidence="3" type="ORF">MLD63_15100</name>
</gene>
<dbReference type="PROSITE" id="PS00018">
    <property type="entry name" value="EF_HAND_1"/>
    <property type="match status" value="1"/>
</dbReference>
<dbReference type="InterPro" id="IPR018247">
    <property type="entry name" value="EF_Hand_1_Ca_BS"/>
</dbReference>
<organism evidence="3 4">
    <name type="scientific">Paracoccus albicereus</name>
    <dbReference type="NCBI Taxonomy" id="2922394"/>
    <lineage>
        <taxon>Bacteria</taxon>
        <taxon>Pseudomonadati</taxon>
        <taxon>Pseudomonadota</taxon>
        <taxon>Alphaproteobacteria</taxon>
        <taxon>Rhodobacterales</taxon>
        <taxon>Paracoccaceae</taxon>
        <taxon>Paracoccus</taxon>
    </lineage>
</organism>
<feature type="transmembrane region" description="Helical" evidence="1">
    <location>
        <begin position="185"/>
        <end position="205"/>
    </location>
</feature>
<evidence type="ECO:0008006" key="5">
    <source>
        <dbReference type="Google" id="ProtNLM"/>
    </source>
</evidence>
<evidence type="ECO:0000256" key="2">
    <source>
        <dbReference type="SAM" id="SignalP"/>
    </source>
</evidence>